<organism evidence="1 2">
    <name type="scientific">Glossina palpalis gambiensis</name>
    <dbReference type="NCBI Taxonomy" id="67801"/>
    <lineage>
        <taxon>Eukaryota</taxon>
        <taxon>Metazoa</taxon>
        <taxon>Ecdysozoa</taxon>
        <taxon>Arthropoda</taxon>
        <taxon>Hexapoda</taxon>
        <taxon>Insecta</taxon>
        <taxon>Pterygota</taxon>
        <taxon>Neoptera</taxon>
        <taxon>Endopterygota</taxon>
        <taxon>Diptera</taxon>
        <taxon>Brachycera</taxon>
        <taxon>Muscomorpha</taxon>
        <taxon>Hippoboscoidea</taxon>
        <taxon>Glossinidae</taxon>
        <taxon>Glossina</taxon>
    </lineage>
</organism>
<dbReference type="EnsemblMetazoa" id="GPPI045902-RA">
    <property type="protein sequence ID" value="GPPI045902-PA"/>
    <property type="gene ID" value="GPPI045902"/>
</dbReference>
<protein>
    <submittedName>
        <fullName evidence="1">Uncharacterized protein</fullName>
    </submittedName>
</protein>
<evidence type="ECO:0000313" key="1">
    <source>
        <dbReference type="EnsemblMetazoa" id="GPPI045902-PA"/>
    </source>
</evidence>
<dbReference type="Proteomes" id="UP000092460">
    <property type="component" value="Unassembled WGS sequence"/>
</dbReference>
<keyword evidence="2" id="KW-1185">Reference proteome</keyword>
<dbReference type="EMBL" id="JXJN01023593">
    <property type="status" value="NOT_ANNOTATED_CDS"/>
    <property type="molecule type" value="Genomic_DNA"/>
</dbReference>
<evidence type="ECO:0000313" key="2">
    <source>
        <dbReference type="Proteomes" id="UP000092460"/>
    </source>
</evidence>
<reference evidence="1" key="2">
    <citation type="submission" date="2020-05" db="UniProtKB">
        <authorList>
            <consortium name="EnsemblMetazoa"/>
        </authorList>
    </citation>
    <scope>IDENTIFICATION</scope>
    <source>
        <strain evidence="1">IAEA</strain>
    </source>
</reference>
<name>A0A1B0C0H0_9MUSC</name>
<dbReference type="AlphaFoldDB" id="A0A1B0C0H0"/>
<proteinExistence type="predicted"/>
<accession>A0A1B0C0H0</accession>
<reference evidence="2" key="1">
    <citation type="submission" date="2015-01" db="EMBL/GenBank/DDBJ databases">
        <authorList>
            <person name="Aksoy S."/>
            <person name="Warren W."/>
            <person name="Wilson R.K."/>
        </authorList>
    </citation>
    <scope>NUCLEOTIDE SEQUENCE [LARGE SCALE GENOMIC DNA]</scope>
    <source>
        <strain evidence="2">IAEA</strain>
    </source>
</reference>
<sequence>MVSSRGLKNLLEAYCDYCIDEDHTTFFRKINNELRIYNNLSTSPFISSSIYGIHRYDSWINCIKTKNICVCKLFYDQQYCNGKPYQKNEFKIKNTLSIGFIGTRRIDQINGIEQEMLERVFLLHWNPDIVDLMQSCLAGHVAAYIEEDLMKNWDLFPDFEFIFKLFFRRGTKK</sequence>
<dbReference type="VEuPathDB" id="VectorBase:GPPI045902"/>